<dbReference type="Pfam" id="PF03502">
    <property type="entry name" value="Channel_Tsx"/>
    <property type="match status" value="1"/>
</dbReference>
<dbReference type="Proteomes" id="UP000202259">
    <property type="component" value="Chromosome"/>
</dbReference>
<dbReference type="AlphaFoldDB" id="A0A222G6E5"/>
<dbReference type="InterPro" id="IPR036777">
    <property type="entry name" value="Channel_Tsx-like_sf"/>
</dbReference>
<proteinExistence type="inferred from homology"/>
<keyword evidence="4" id="KW-1185">Reference proteome</keyword>
<dbReference type="EMBL" id="CP020465">
    <property type="protein sequence ID" value="ASP47173.1"/>
    <property type="molecule type" value="Genomic_DNA"/>
</dbReference>
<dbReference type="RefSeq" id="WP_081149682.1">
    <property type="nucleotide sequence ID" value="NZ_CP020465.1"/>
</dbReference>
<sequence length="256" mass="28704">MSITSTICKSIIFTSLALANAASAETLWSDNSISYLKNVNDFQLLENDNINVITFEHASGHNWGDVFFFVDRITASQDQNNGHYEETYGELSARLSLGYLTGEKLTFGAISDLYLAGMYEHDTGNSNNFGFGFNNYLLGVGASWDVQGFSYLNSNVYLADNDDTDNDYQLTLTWGYPIAMGNHDIIIDGYIDWSSAADDHSADFHFNPQIRLDVGKYFGKPKFFEVGIEYSYWHNKFGINGLDNENTVSAMVKVHL</sequence>
<gene>
    <name evidence="3" type="ORF">B5D82_04985</name>
</gene>
<feature type="signal peptide" evidence="2">
    <location>
        <begin position="1"/>
        <end position="24"/>
    </location>
</feature>
<dbReference type="InterPro" id="IPR018013">
    <property type="entry name" value="Channel_Tsx-like"/>
</dbReference>
<reference evidence="3 4" key="1">
    <citation type="submission" date="2017-08" db="EMBL/GenBank/DDBJ databases">
        <title>Complete genome of Colwellia sp. NB097-1, a psychrophile bacterium ioslated from Bering Sea.</title>
        <authorList>
            <person name="Chen X."/>
        </authorList>
    </citation>
    <scope>NUCLEOTIDE SEQUENCE [LARGE SCALE GENOMIC DNA]</scope>
    <source>
        <strain evidence="3 4">NB097-1</strain>
    </source>
</reference>
<organism evidence="3 4">
    <name type="scientific">Cognaticolwellia beringensis</name>
    <dbReference type="NCBI Taxonomy" id="1967665"/>
    <lineage>
        <taxon>Bacteria</taxon>
        <taxon>Pseudomonadati</taxon>
        <taxon>Pseudomonadota</taxon>
        <taxon>Gammaproteobacteria</taxon>
        <taxon>Alteromonadales</taxon>
        <taxon>Colwelliaceae</taxon>
        <taxon>Cognaticolwellia</taxon>
    </lineage>
</organism>
<evidence type="ECO:0000313" key="4">
    <source>
        <dbReference type="Proteomes" id="UP000202259"/>
    </source>
</evidence>
<accession>A0A222G6E5</accession>
<comment type="similarity">
    <text evidence="1">Belongs to the nucleoside-specific channel-forming outer membrane porin (Tsx) (TC 1.B.10) family.</text>
</comment>
<dbReference type="KEGG" id="cber:B5D82_04985"/>
<dbReference type="OrthoDB" id="104801at2"/>
<evidence type="ECO:0000256" key="1">
    <source>
        <dbReference type="ARBA" id="ARBA00008728"/>
    </source>
</evidence>
<dbReference type="Gene3D" id="2.40.230.20">
    <property type="entry name" value="Nucleoside-specific channel-forming protein, Tsx-like"/>
    <property type="match status" value="1"/>
</dbReference>
<keyword evidence="2" id="KW-0732">Signal</keyword>
<evidence type="ECO:0000313" key="3">
    <source>
        <dbReference type="EMBL" id="ASP47173.1"/>
    </source>
</evidence>
<evidence type="ECO:0008006" key="5">
    <source>
        <dbReference type="Google" id="ProtNLM"/>
    </source>
</evidence>
<name>A0A222G6E5_9GAMM</name>
<dbReference type="SUPFAM" id="SSF111364">
    <property type="entry name" value="Tsx-like channel"/>
    <property type="match status" value="1"/>
</dbReference>
<dbReference type="GO" id="GO:0009279">
    <property type="term" value="C:cell outer membrane"/>
    <property type="evidence" value="ECO:0007669"/>
    <property type="project" value="InterPro"/>
</dbReference>
<feature type="chain" id="PRO_5013393196" description="Ion channel protein Tsx" evidence="2">
    <location>
        <begin position="25"/>
        <end position="256"/>
    </location>
</feature>
<evidence type="ECO:0000256" key="2">
    <source>
        <dbReference type="SAM" id="SignalP"/>
    </source>
</evidence>
<protein>
    <recommendedName>
        <fullName evidence="5">Ion channel protein Tsx</fullName>
    </recommendedName>
</protein>